<protein>
    <submittedName>
        <fullName evidence="1">Uncharacterized protein</fullName>
    </submittedName>
</protein>
<accession>A0A918TIU0</accession>
<keyword evidence="2" id="KW-1185">Reference proteome</keyword>
<reference evidence="1" key="1">
    <citation type="journal article" date="2014" name="Int. J. Syst. Evol. Microbiol.">
        <title>Complete genome sequence of Corynebacterium casei LMG S-19264T (=DSM 44701T), isolated from a smear-ripened cheese.</title>
        <authorList>
            <consortium name="US DOE Joint Genome Institute (JGI-PGF)"/>
            <person name="Walter F."/>
            <person name="Albersmeier A."/>
            <person name="Kalinowski J."/>
            <person name="Ruckert C."/>
        </authorList>
    </citation>
    <scope>NUCLEOTIDE SEQUENCE</scope>
    <source>
        <strain evidence="1">KCTC 12988</strain>
    </source>
</reference>
<name>A0A918TIU0_9BACT</name>
<dbReference type="Proteomes" id="UP000644507">
    <property type="component" value="Unassembled WGS sequence"/>
</dbReference>
<reference evidence="1" key="2">
    <citation type="submission" date="2020-09" db="EMBL/GenBank/DDBJ databases">
        <authorList>
            <person name="Sun Q."/>
            <person name="Kim S."/>
        </authorList>
    </citation>
    <scope>NUCLEOTIDE SEQUENCE</scope>
    <source>
        <strain evidence="1">KCTC 12988</strain>
    </source>
</reference>
<evidence type="ECO:0000313" key="2">
    <source>
        <dbReference type="Proteomes" id="UP000644507"/>
    </source>
</evidence>
<gene>
    <name evidence="1" type="ORF">GCM10007100_10710</name>
</gene>
<dbReference type="EMBL" id="BMXI01000003">
    <property type="protein sequence ID" value="GHC46873.1"/>
    <property type="molecule type" value="Genomic_DNA"/>
</dbReference>
<dbReference type="AlphaFoldDB" id="A0A918TIU0"/>
<sequence>MVEWGGDPLFLLVGEDGAGGCDEGAGRPWSAEGRGCEGTEWWVEQDGTGLTGVLWDLDRMNGIGQNFDE</sequence>
<proteinExistence type="predicted"/>
<evidence type="ECO:0000313" key="1">
    <source>
        <dbReference type="EMBL" id="GHC46873.1"/>
    </source>
</evidence>
<organism evidence="1 2">
    <name type="scientific">Roseibacillus persicicus</name>
    <dbReference type="NCBI Taxonomy" id="454148"/>
    <lineage>
        <taxon>Bacteria</taxon>
        <taxon>Pseudomonadati</taxon>
        <taxon>Verrucomicrobiota</taxon>
        <taxon>Verrucomicrobiia</taxon>
        <taxon>Verrucomicrobiales</taxon>
        <taxon>Verrucomicrobiaceae</taxon>
        <taxon>Roseibacillus</taxon>
    </lineage>
</organism>
<comment type="caution">
    <text evidence="1">The sequence shown here is derived from an EMBL/GenBank/DDBJ whole genome shotgun (WGS) entry which is preliminary data.</text>
</comment>